<proteinExistence type="predicted"/>
<reference evidence="1" key="1">
    <citation type="submission" date="2022-03" db="EMBL/GenBank/DDBJ databases">
        <authorList>
            <person name="Martin H S."/>
        </authorList>
    </citation>
    <scope>NUCLEOTIDE SEQUENCE</scope>
</reference>
<name>A0ABN8J000_9NEOP</name>
<feature type="non-terminal residue" evidence="1">
    <location>
        <position position="72"/>
    </location>
</feature>
<accession>A0ABN8J000</accession>
<evidence type="ECO:0000313" key="2">
    <source>
        <dbReference type="Proteomes" id="UP000837857"/>
    </source>
</evidence>
<gene>
    <name evidence="1" type="ORF">IPOD504_LOCUS15546</name>
</gene>
<evidence type="ECO:0000313" key="1">
    <source>
        <dbReference type="EMBL" id="CAH2073240.1"/>
    </source>
</evidence>
<protein>
    <submittedName>
        <fullName evidence="1">Uncharacterized protein</fullName>
    </submittedName>
</protein>
<sequence length="72" mass="7905">MYQQSRRAIKSTCTNQVDARLSQHLPNKSTHNQVTAWQLHPKVANLTGPFKSLSATHLARAAITKRAVGNPG</sequence>
<keyword evidence="2" id="KW-1185">Reference proteome</keyword>
<dbReference type="Proteomes" id="UP000837857">
    <property type="component" value="Chromosome 7"/>
</dbReference>
<dbReference type="EMBL" id="OW152819">
    <property type="protein sequence ID" value="CAH2073240.1"/>
    <property type="molecule type" value="Genomic_DNA"/>
</dbReference>
<organism evidence="1 2">
    <name type="scientific">Iphiclides podalirius</name>
    <name type="common">scarce swallowtail</name>
    <dbReference type="NCBI Taxonomy" id="110791"/>
    <lineage>
        <taxon>Eukaryota</taxon>
        <taxon>Metazoa</taxon>
        <taxon>Ecdysozoa</taxon>
        <taxon>Arthropoda</taxon>
        <taxon>Hexapoda</taxon>
        <taxon>Insecta</taxon>
        <taxon>Pterygota</taxon>
        <taxon>Neoptera</taxon>
        <taxon>Endopterygota</taxon>
        <taxon>Lepidoptera</taxon>
        <taxon>Glossata</taxon>
        <taxon>Ditrysia</taxon>
        <taxon>Papilionoidea</taxon>
        <taxon>Papilionidae</taxon>
        <taxon>Papilioninae</taxon>
        <taxon>Iphiclides</taxon>
    </lineage>
</organism>